<proteinExistence type="predicted"/>
<dbReference type="Proteomes" id="UP001597425">
    <property type="component" value="Unassembled WGS sequence"/>
</dbReference>
<evidence type="ECO:0000313" key="2">
    <source>
        <dbReference type="Proteomes" id="UP001597425"/>
    </source>
</evidence>
<name>A0ABW5E775_9GAMM</name>
<reference evidence="2" key="1">
    <citation type="journal article" date="2019" name="Int. J. Syst. Evol. Microbiol.">
        <title>The Global Catalogue of Microorganisms (GCM) 10K type strain sequencing project: providing services to taxonomists for standard genome sequencing and annotation.</title>
        <authorList>
            <consortium name="The Broad Institute Genomics Platform"/>
            <consortium name="The Broad Institute Genome Sequencing Center for Infectious Disease"/>
            <person name="Wu L."/>
            <person name="Ma J."/>
        </authorList>
    </citation>
    <scope>NUCLEOTIDE SEQUENCE [LARGE SCALE GENOMIC DNA]</scope>
    <source>
        <strain evidence="2">KCTC 12848</strain>
    </source>
</reference>
<evidence type="ECO:0000313" key="1">
    <source>
        <dbReference type="EMBL" id="MFD2309227.1"/>
    </source>
</evidence>
<protein>
    <submittedName>
        <fullName evidence="1">Uncharacterized protein</fullName>
    </submittedName>
</protein>
<keyword evidence="2" id="KW-1185">Reference proteome</keyword>
<accession>A0ABW5E775</accession>
<dbReference type="RefSeq" id="WP_265720572.1">
    <property type="nucleotide sequence ID" value="NZ_JAPIVK010000004.1"/>
</dbReference>
<sequence>MRRFESYRPSHFFRQIPIPHPLPTGRLEQYRYCKLSNDSNMKEEIADFLKN</sequence>
<dbReference type="EMBL" id="JBHUJD010000002">
    <property type="protein sequence ID" value="MFD2309227.1"/>
    <property type="molecule type" value="Genomic_DNA"/>
</dbReference>
<gene>
    <name evidence="1" type="ORF">ACFSKX_02250</name>
</gene>
<comment type="caution">
    <text evidence="1">The sequence shown here is derived from an EMBL/GenBank/DDBJ whole genome shotgun (WGS) entry which is preliminary data.</text>
</comment>
<organism evidence="1 2">
    <name type="scientific">Microbulbifer halophilus</name>
    <dbReference type="NCBI Taxonomy" id="453963"/>
    <lineage>
        <taxon>Bacteria</taxon>
        <taxon>Pseudomonadati</taxon>
        <taxon>Pseudomonadota</taxon>
        <taxon>Gammaproteobacteria</taxon>
        <taxon>Cellvibrionales</taxon>
        <taxon>Microbulbiferaceae</taxon>
        <taxon>Microbulbifer</taxon>
    </lineage>
</organism>